<dbReference type="PANTHER" id="PTHR14207:SF0">
    <property type="entry name" value="3-BETA-HYDROXYSTEROID-DELTA(8),DELTA(7)-ISOMERASE"/>
    <property type="match status" value="1"/>
</dbReference>
<evidence type="ECO:0000256" key="1">
    <source>
        <dbReference type="ARBA" id="ARBA00004141"/>
    </source>
</evidence>
<dbReference type="Proteomes" id="UP000836788">
    <property type="component" value="Chromosome 10"/>
</dbReference>
<keyword evidence="9 13" id="KW-0472">Membrane</keyword>
<feature type="transmembrane region" description="Helical" evidence="13">
    <location>
        <begin position="202"/>
        <end position="221"/>
    </location>
</feature>
<evidence type="ECO:0000256" key="12">
    <source>
        <dbReference type="ARBA" id="ARBA00023235"/>
    </source>
</evidence>
<dbReference type="GO" id="GO:0005783">
    <property type="term" value="C:endoplasmic reticulum"/>
    <property type="evidence" value="ECO:0007669"/>
    <property type="project" value="TreeGrafter"/>
</dbReference>
<evidence type="ECO:0000256" key="9">
    <source>
        <dbReference type="ARBA" id="ARBA00023136"/>
    </source>
</evidence>
<evidence type="ECO:0000256" key="14">
    <source>
        <dbReference type="SAM" id="SignalP"/>
    </source>
</evidence>
<keyword evidence="3" id="KW-0444">Lipid biosynthesis</keyword>
<feature type="signal peptide" evidence="14">
    <location>
        <begin position="1"/>
        <end position="23"/>
    </location>
</feature>
<keyword evidence="10" id="KW-1207">Sterol metabolism</keyword>
<evidence type="ECO:0000256" key="2">
    <source>
        <dbReference type="ARBA" id="ARBA00008337"/>
    </source>
</evidence>
<keyword evidence="11" id="KW-0753">Steroid metabolism</keyword>
<keyword evidence="5" id="KW-0752">Steroid biosynthesis</keyword>
<comment type="subcellular location">
    <subcellularLocation>
        <location evidence="1">Membrane</location>
        <topology evidence="1">Multi-pass membrane protein</topology>
    </subcellularLocation>
</comment>
<dbReference type="GO" id="GO:0006695">
    <property type="term" value="P:cholesterol biosynthetic process"/>
    <property type="evidence" value="ECO:0007669"/>
    <property type="project" value="TreeGrafter"/>
</dbReference>
<keyword evidence="8" id="KW-0443">Lipid metabolism</keyword>
<dbReference type="GO" id="GO:0000247">
    <property type="term" value="F:C-8 sterol isomerase activity"/>
    <property type="evidence" value="ECO:0007669"/>
    <property type="project" value="TreeGrafter"/>
</dbReference>
<dbReference type="EMBL" id="OU594951">
    <property type="protein sequence ID" value="CAG9278579.1"/>
    <property type="molecule type" value="Genomic_DNA"/>
</dbReference>
<keyword evidence="12" id="KW-0413">Isomerase</keyword>
<dbReference type="InterPro" id="IPR033118">
    <property type="entry name" value="EXPERA"/>
</dbReference>
<evidence type="ECO:0000256" key="6">
    <source>
        <dbReference type="ARBA" id="ARBA00022989"/>
    </source>
</evidence>
<evidence type="ECO:0000256" key="10">
    <source>
        <dbReference type="ARBA" id="ARBA00023166"/>
    </source>
</evidence>
<evidence type="ECO:0000256" key="3">
    <source>
        <dbReference type="ARBA" id="ARBA00022516"/>
    </source>
</evidence>
<dbReference type="InterPro" id="IPR007905">
    <property type="entry name" value="EBP"/>
</dbReference>
<keyword evidence="7" id="KW-0756">Sterol biosynthesis</keyword>
<dbReference type="PANTHER" id="PTHR14207">
    <property type="entry name" value="STEROL ISOMERASE"/>
    <property type="match status" value="1"/>
</dbReference>
<evidence type="ECO:0000256" key="7">
    <source>
        <dbReference type="ARBA" id="ARBA00023011"/>
    </source>
</evidence>
<proteinExistence type="inferred from homology"/>
<feature type="chain" id="PRO_5035456934" description="EXPERA domain-containing protein" evidence="14">
    <location>
        <begin position="24"/>
        <end position="241"/>
    </location>
</feature>
<evidence type="ECO:0000313" key="16">
    <source>
        <dbReference type="EMBL" id="CAG9278579.1"/>
    </source>
</evidence>
<evidence type="ECO:0000259" key="15">
    <source>
        <dbReference type="Pfam" id="PF05241"/>
    </source>
</evidence>
<name>A0A8J9T6J4_PHATR</name>
<feature type="domain" description="EXPERA" evidence="15">
    <location>
        <begin position="119"/>
        <end position="223"/>
    </location>
</feature>
<accession>A0A8J9T6J4</accession>
<feature type="transmembrane region" description="Helical" evidence="13">
    <location>
        <begin position="39"/>
        <end position="56"/>
    </location>
</feature>
<evidence type="ECO:0000256" key="4">
    <source>
        <dbReference type="ARBA" id="ARBA00022692"/>
    </source>
</evidence>
<evidence type="ECO:0000256" key="13">
    <source>
        <dbReference type="SAM" id="Phobius"/>
    </source>
</evidence>
<dbReference type="Pfam" id="PF05241">
    <property type="entry name" value="EBP"/>
    <property type="match status" value="1"/>
</dbReference>
<dbReference type="GO" id="GO:0004769">
    <property type="term" value="F:steroid Delta-isomerase activity"/>
    <property type="evidence" value="ECO:0007669"/>
    <property type="project" value="TreeGrafter"/>
</dbReference>
<evidence type="ECO:0000256" key="11">
    <source>
        <dbReference type="ARBA" id="ARBA00023221"/>
    </source>
</evidence>
<dbReference type="GO" id="GO:0016020">
    <property type="term" value="C:membrane"/>
    <property type="evidence" value="ECO:0007669"/>
    <property type="project" value="UniProtKB-SubCell"/>
</dbReference>
<gene>
    <name evidence="16" type="ORF">PTTT1_LOCUS7369</name>
</gene>
<sequence length="241" mass="28710">MPDPIRMFSFLCLLIMSLRYMEANEWDLMLMIRGFYLNPYVLFFFLSACATVYVSYDARGEHPPLRVYDRWVAEWYWWNAWLYHATMDGASGSFRLVPVVVQQYDLLDRRFTEGHVVPWVIGAVELFVMYPLCLVTLWTVLKRHPLRFPMEIVTSTFHIMGMIVFVVSEVYEGQTKIPALDPVGIPGDRWANLKFTDPYHLVYYWFGFWFCNLIWGFVPYYRITRAVDECRLVFVQHQKSD</sequence>
<feature type="transmembrane region" description="Helical" evidence="13">
    <location>
        <begin position="152"/>
        <end position="171"/>
    </location>
</feature>
<protein>
    <recommendedName>
        <fullName evidence="15">EXPERA domain-containing protein</fullName>
    </recommendedName>
</protein>
<keyword evidence="14" id="KW-0732">Signal</keyword>
<dbReference type="AlphaFoldDB" id="A0A8J9T6J4"/>
<reference evidence="16" key="1">
    <citation type="submission" date="2022-02" db="EMBL/GenBank/DDBJ databases">
        <authorList>
            <person name="Giguere J D."/>
        </authorList>
    </citation>
    <scope>NUCLEOTIDE SEQUENCE</scope>
    <source>
        <strain evidence="16">CCAP 1055/1</strain>
    </source>
</reference>
<evidence type="ECO:0000256" key="5">
    <source>
        <dbReference type="ARBA" id="ARBA00022955"/>
    </source>
</evidence>
<keyword evidence="4 13" id="KW-0812">Transmembrane</keyword>
<keyword evidence="6 13" id="KW-1133">Transmembrane helix</keyword>
<feature type="transmembrane region" description="Helical" evidence="13">
    <location>
        <begin position="116"/>
        <end position="140"/>
    </location>
</feature>
<organism evidence="16">
    <name type="scientific">Phaeodactylum tricornutum</name>
    <name type="common">Diatom</name>
    <dbReference type="NCBI Taxonomy" id="2850"/>
    <lineage>
        <taxon>Eukaryota</taxon>
        <taxon>Sar</taxon>
        <taxon>Stramenopiles</taxon>
        <taxon>Ochrophyta</taxon>
        <taxon>Bacillariophyta</taxon>
        <taxon>Bacillariophyceae</taxon>
        <taxon>Bacillariophycidae</taxon>
        <taxon>Naviculales</taxon>
        <taxon>Phaeodactylaceae</taxon>
        <taxon>Phaeodactylum</taxon>
    </lineage>
</organism>
<evidence type="ECO:0000256" key="8">
    <source>
        <dbReference type="ARBA" id="ARBA00023098"/>
    </source>
</evidence>
<dbReference type="GO" id="GO:0047750">
    <property type="term" value="F:cholestenol delta-isomerase activity"/>
    <property type="evidence" value="ECO:0007669"/>
    <property type="project" value="InterPro"/>
</dbReference>
<comment type="similarity">
    <text evidence="2">Belongs to the EBP family.</text>
</comment>